<dbReference type="InterPro" id="IPR011712">
    <property type="entry name" value="Sig_transdc_His_kin_sub3_dim/P"/>
</dbReference>
<dbReference type="Pfam" id="PF02518">
    <property type="entry name" value="HATPase_c"/>
    <property type="match status" value="1"/>
</dbReference>
<keyword evidence="6" id="KW-0716">Sensory transduction</keyword>
<evidence type="ECO:0000256" key="9">
    <source>
        <dbReference type="ARBA" id="ARBA00022777"/>
    </source>
</evidence>
<dbReference type="EMBL" id="JXXE01000396">
    <property type="protein sequence ID" value="KIZ39807.1"/>
    <property type="molecule type" value="Genomic_DNA"/>
</dbReference>
<dbReference type="Pfam" id="PF07730">
    <property type="entry name" value="HisKA_3"/>
    <property type="match status" value="1"/>
</dbReference>
<dbReference type="Gene3D" id="3.30.450.20">
    <property type="entry name" value="PAS domain"/>
    <property type="match status" value="1"/>
</dbReference>
<dbReference type="SUPFAM" id="SSF55781">
    <property type="entry name" value="GAF domain-like"/>
    <property type="match status" value="2"/>
</dbReference>
<dbReference type="InterPro" id="IPR003018">
    <property type="entry name" value="GAF"/>
</dbReference>
<dbReference type="EC" id="2.7.13.3" evidence="3"/>
<dbReference type="InterPro" id="IPR035965">
    <property type="entry name" value="PAS-like_dom_sf"/>
</dbReference>
<dbReference type="Gene3D" id="3.30.450.270">
    <property type="match status" value="1"/>
</dbReference>
<dbReference type="GO" id="GO:0016020">
    <property type="term" value="C:membrane"/>
    <property type="evidence" value="ECO:0007669"/>
    <property type="project" value="InterPro"/>
</dbReference>
<dbReference type="InterPro" id="IPR029016">
    <property type="entry name" value="GAF-like_dom_sf"/>
</dbReference>
<evidence type="ECO:0000256" key="4">
    <source>
        <dbReference type="ARBA" id="ARBA00022543"/>
    </source>
</evidence>
<evidence type="ECO:0000259" key="15">
    <source>
        <dbReference type="PROSITE" id="PS50046"/>
    </source>
</evidence>
<gene>
    <name evidence="17" type="ORF">OO17_19365</name>
</gene>
<evidence type="ECO:0000256" key="10">
    <source>
        <dbReference type="ARBA" id="ARBA00022840"/>
    </source>
</evidence>
<name>A0A0D7EK20_RHOPL</name>
<comment type="caution">
    <text evidence="17">The sequence shown here is derived from an EMBL/GenBank/DDBJ whole genome shotgun (WGS) entry which is preliminary data.</text>
</comment>
<evidence type="ECO:0000256" key="5">
    <source>
        <dbReference type="ARBA" id="ARBA00022553"/>
    </source>
</evidence>
<proteinExistence type="inferred from homology"/>
<dbReference type="InterPro" id="IPR003594">
    <property type="entry name" value="HATPase_dom"/>
</dbReference>
<dbReference type="Pfam" id="PF00360">
    <property type="entry name" value="PHY"/>
    <property type="match status" value="1"/>
</dbReference>
<keyword evidence="5" id="KW-0597">Phosphoprotein</keyword>
<dbReference type="GO" id="GO:0009881">
    <property type="term" value="F:photoreceptor activity"/>
    <property type="evidence" value="ECO:0007669"/>
    <property type="project" value="UniProtKB-KW"/>
</dbReference>
<dbReference type="PROSITE" id="PS50046">
    <property type="entry name" value="PHYTOCHROME_2"/>
    <property type="match status" value="1"/>
</dbReference>
<evidence type="ECO:0000256" key="7">
    <source>
        <dbReference type="ARBA" id="ARBA00022679"/>
    </source>
</evidence>
<dbReference type="GO" id="GO:0000155">
    <property type="term" value="F:phosphorelay sensor kinase activity"/>
    <property type="evidence" value="ECO:0007669"/>
    <property type="project" value="InterPro"/>
</dbReference>
<dbReference type="InterPro" id="IPR013654">
    <property type="entry name" value="PAS_2"/>
</dbReference>
<dbReference type="GO" id="GO:0046983">
    <property type="term" value="F:protein dimerization activity"/>
    <property type="evidence" value="ECO:0007669"/>
    <property type="project" value="InterPro"/>
</dbReference>
<dbReference type="SMART" id="SM00065">
    <property type="entry name" value="GAF"/>
    <property type="match status" value="1"/>
</dbReference>
<dbReference type="Pfam" id="PF08446">
    <property type="entry name" value="PAS_2"/>
    <property type="match status" value="1"/>
</dbReference>
<evidence type="ECO:0000256" key="13">
    <source>
        <dbReference type="ARBA" id="ARBA00023170"/>
    </source>
</evidence>
<dbReference type="InterPro" id="IPR001294">
    <property type="entry name" value="Phytochrome"/>
</dbReference>
<dbReference type="PANTHER" id="PTHR24421">
    <property type="entry name" value="NITRATE/NITRITE SENSOR PROTEIN NARX-RELATED"/>
    <property type="match status" value="1"/>
</dbReference>
<feature type="coiled-coil region" evidence="14">
    <location>
        <begin position="514"/>
        <end position="569"/>
    </location>
</feature>
<dbReference type="InterPro" id="IPR016132">
    <property type="entry name" value="Phyto_chromo_attachment"/>
</dbReference>
<evidence type="ECO:0000256" key="14">
    <source>
        <dbReference type="SAM" id="Coils"/>
    </source>
</evidence>
<keyword evidence="12" id="KW-0902">Two-component regulatory system</keyword>
<keyword evidence="7" id="KW-0808">Transferase</keyword>
<evidence type="ECO:0000256" key="11">
    <source>
        <dbReference type="ARBA" id="ARBA00022991"/>
    </source>
</evidence>
<comment type="catalytic activity">
    <reaction evidence="1">
        <text>ATP + protein L-histidine = ADP + protein N-phospho-L-histidine.</text>
        <dbReference type="EC" id="2.7.13.3"/>
    </reaction>
</comment>
<dbReference type="InterPro" id="IPR036890">
    <property type="entry name" value="HATPase_C_sf"/>
</dbReference>
<accession>A0A0D7EK20</accession>
<dbReference type="PATRIC" id="fig|1076.23.peg.4392"/>
<evidence type="ECO:0000256" key="2">
    <source>
        <dbReference type="ARBA" id="ARBA00006402"/>
    </source>
</evidence>
<keyword evidence="9" id="KW-0418">Kinase</keyword>
<evidence type="ECO:0000256" key="6">
    <source>
        <dbReference type="ARBA" id="ARBA00022606"/>
    </source>
</evidence>
<comment type="similarity">
    <text evidence="2">In the N-terminal section; belongs to the phytochrome family.</text>
</comment>
<evidence type="ECO:0000256" key="8">
    <source>
        <dbReference type="ARBA" id="ARBA00022741"/>
    </source>
</evidence>
<dbReference type="InterPro" id="IPR013515">
    <property type="entry name" value="Phytochrome_cen-reg"/>
</dbReference>
<feature type="domain" description="Phytochrome chromophore attachment site" evidence="15">
    <location>
        <begin position="157"/>
        <end position="315"/>
    </location>
</feature>
<dbReference type="InterPro" id="IPR043150">
    <property type="entry name" value="Phytochrome_PHY_sf"/>
</dbReference>
<keyword evidence="4" id="KW-0600">Photoreceptor protein</keyword>
<dbReference type="InterPro" id="IPR050482">
    <property type="entry name" value="Sensor_HK_TwoCompSys"/>
</dbReference>
<dbReference type="GO" id="GO:0009584">
    <property type="term" value="P:detection of visible light"/>
    <property type="evidence" value="ECO:0007669"/>
    <property type="project" value="InterPro"/>
</dbReference>
<dbReference type="OrthoDB" id="9760752at2"/>
<feature type="domain" description="Histidine kinase" evidence="16">
    <location>
        <begin position="580"/>
        <end position="775"/>
    </location>
</feature>
<protein>
    <recommendedName>
        <fullName evidence="3">histidine kinase</fullName>
        <ecNumber evidence="3">2.7.13.3</ecNumber>
    </recommendedName>
</protein>
<evidence type="ECO:0000259" key="16">
    <source>
        <dbReference type="PROSITE" id="PS50109"/>
    </source>
</evidence>
<evidence type="ECO:0000313" key="18">
    <source>
        <dbReference type="Proteomes" id="UP000032515"/>
    </source>
</evidence>
<dbReference type="SUPFAM" id="SSF55785">
    <property type="entry name" value="PYP-like sensor domain (PAS domain)"/>
    <property type="match status" value="1"/>
</dbReference>
<dbReference type="GO" id="GO:0006355">
    <property type="term" value="P:regulation of DNA-templated transcription"/>
    <property type="evidence" value="ECO:0007669"/>
    <property type="project" value="InterPro"/>
</dbReference>
<dbReference type="AlphaFoldDB" id="A0A0D7EK20"/>
<dbReference type="Gene3D" id="1.20.5.1930">
    <property type="match status" value="1"/>
</dbReference>
<reference evidence="17 18" key="1">
    <citation type="submission" date="2014-11" db="EMBL/GenBank/DDBJ databases">
        <title>Genomics and ecophysiology of heterotrophic nitrogen fixing bacteria isolated from estuarine surface water.</title>
        <authorList>
            <person name="Bentzon-Tilia M."/>
            <person name="Severin I."/>
            <person name="Hansen L.H."/>
            <person name="Riemann L."/>
        </authorList>
    </citation>
    <scope>NUCLEOTIDE SEQUENCE [LARGE SCALE GENOMIC DNA]</scope>
    <source>
        <strain evidence="17 18">BAL398</strain>
    </source>
</reference>
<dbReference type="Gene3D" id="3.30.565.10">
    <property type="entry name" value="Histidine kinase-like ATPase, C-terminal domain"/>
    <property type="match status" value="1"/>
</dbReference>
<dbReference type="Pfam" id="PF01590">
    <property type="entry name" value="GAF"/>
    <property type="match status" value="1"/>
</dbReference>
<keyword evidence="10" id="KW-0067">ATP-binding</keyword>
<keyword evidence="11" id="KW-0157">Chromophore</keyword>
<dbReference type="PRINTS" id="PR01033">
    <property type="entry name" value="PHYTOCHROME"/>
</dbReference>
<dbReference type="PROSITE" id="PS50109">
    <property type="entry name" value="HIS_KIN"/>
    <property type="match status" value="1"/>
</dbReference>
<evidence type="ECO:0000313" key="17">
    <source>
        <dbReference type="EMBL" id="KIZ39807.1"/>
    </source>
</evidence>
<sequence>MRSALDKSSELRVVNAPAPEPTGCGRAPIHPPAAVQPHGALLALDPVDLRIVHAGGDTAGLLGAPPAALLGQTATAIPAIDRIRVARLRALLSGDRDIARPLHAFTLTAPDATSVDVIAHQASGLLVLEFEPQREAAPDNALALVQLMIRRVRRADTVQALCDAVAAELRAVTGFDRVLICRVLADGSGEVTAEALGDGVDSLRGLRYPASQISQHGRALDRINGLRAIPDARHAAAPIIPALHPRDGTPLDLSHSVIRGVSPAHRDTLAALGVVASMSLPIVQHGQFWGLIACHHGAPRYLPYRLREACDMFAELMSSQLEARIAAEQYEARLRSTRIHEELVTRMSQESDLAEGLIRFHPNLLDFIPAAGVGLWIDGQFTALGVTPSADQVEALIGWLGASANDGVFQSDCLPLIYPPAAAYADRACGLLALSISKTPRDYLLWFRPEAIRSVSWAGQPTKPASPGAERLERHGLAAWQQSVRLHARPWRESEIEAAHRLRLSLLDVVLRRIEQIARERKSARLLQEQLMRQLERGLRQSQDVARTLDQETKRRASVEADLSQVLRRTVEDQEAERLRIARELHDTLGQSLTLLHLGIESIGQATPGSDEMRQRIAGIKSLTVDIGREVNRLAWEIRPTALDDLGIQTAIQHLLDSWSQKAGVRFDLHLTLGERRLPAPIETTLYRVLQEALTNIVRHAEARHVGVILRLAEQQVTMIVEDDGRGFAGPNPDTKLPERLGLLGIRERLSLVGGSLEIESAPGKGTALFARIPL</sequence>
<dbReference type="GO" id="GO:0005524">
    <property type="term" value="F:ATP binding"/>
    <property type="evidence" value="ECO:0007669"/>
    <property type="project" value="UniProtKB-KW"/>
</dbReference>
<keyword evidence="13" id="KW-0675">Receptor</keyword>
<dbReference type="Gene3D" id="3.30.450.40">
    <property type="match status" value="1"/>
</dbReference>
<evidence type="ECO:0000256" key="12">
    <source>
        <dbReference type="ARBA" id="ARBA00023012"/>
    </source>
</evidence>
<evidence type="ECO:0000256" key="1">
    <source>
        <dbReference type="ARBA" id="ARBA00000085"/>
    </source>
</evidence>
<organism evidence="17 18">
    <name type="scientific">Rhodopseudomonas palustris</name>
    <dbReference type="NCBI Taxonomy" id="1076"/>
    <lineage>
        <taxon>Bacteria</taxon>
        <taxon>Pseudomonadati</taxon>
        <taxon>Pseudomonadota</taxon>
        <taxon>Alphaproteobacteria</taxon>
        <taxon>Hyphomicrobiales</taxon>
        <taxon>Nitrobacteraceae</taxon>
        <taxon>Rhodopseudomonas</taxon>
    </lineage>
</organism>
<dbReference type="InterPro" id="IPR005467">
    <property type="entry name" value="His_kinase_dom"/>
</dbReference>
<dbReference type="CDD" id="cd16917">
    <property type="entry name" value="HATPase_UhpB-NarQ-NarX-like"/>
    <property type="match status" value="1"/>
</dbReference>
<evidence type="ECO:0000256" key="3">
    <source>
        <dbReference type="ARBA" id="ARBA00012438"/>
    </source>
</evidence>
<keyword evidence="8" id="KW-0547">Nucleotide-binding</keyword>
<dbReference type="PANTHER" id="PTHR24421:SF10">
    <property type="entry name" value="NITRATE_NITRITE SENSOR PROTEIN NARQ"/>
    <property type="match status" value="1"/>
</dbReference>
<dbReference type="Proteomes" id="UP000032515">
    <property type="component" value="Unassembled WGS sequence"/>
</dbReference>
<dbReference type="SUPFAM" id="SSF55874">
    <property type="entry name" value="ATPase domain of HSP90 chaperone/DNA topoisomerase II/histidine kinase"/>
    <property type="match status" value="1"/>
</dbReference>
<keyword evidence="14" id="KW-0175">Coiled coil</keyword>